<dbReference type="Pfam" id="PF03413">
    <property type="entry name" value="PepSY"/>
    <property type="match status" value="2"/>
</dbReference>
<comment type="caution">
    <text evidence="2">The sequence shown here is derived from an EMBL/GenBank/DDBJ whole genome shotgun (WGS) entry which is preliminary data.</text>
</comment>
<accession>A0A927MID7</accession>
<reference evidence="2" key="1">
    <citation type="submission" date="2020-10" db="EMBL/GenBank/DDBJ databases">
        <title>Genomic Encyclopedia of Type Strains, Phase IV (KMG-IV): sequencing the most valuable type-strain genomes for metagenomic binning, comparative biology and taxonomic classification.</title>
        <authorList>
            <person name="Goeker M."/>
        </authorList>
    </citation>
    <scope>NUCLEOTIDE SEQUENCE</scope>
    <source>
        <strain evidence="2">DSM 13886</strain>
    </source>
</reference>
<evidence type="ECO:0000313" key="2">
    <source>
        <dbReference type="EMBL" id="MBE1555259.1"/>
    </source>
</evidence>
<gene>
    <name evidence="2" type="ORF">H4683_002364</name>
</gene>
<dbReference type="Gene3D" id="3.10.450.40">
    <property type="match status" value="2"/>
</dbReference>
<evidence type="ECO:0000313" key="3">
    <source>
        <dbReference type="Proteomes" id="UP000658225"/>
    </source>
</evidence>
<keyword evidence="3" id="KW-1185">Reference proteome</keyword>
<evidence type="ECO:0000259" key="1">
    <source>
        <dbReference type="Pfam" id="PF03413"/>
    </source>
</evidence>
<dbReference type="EMBL" id="JADBEL010000012">
    <property type="protein sequence ID" value="MBE1555259.1"/>
    <property type="molecule type" value="Genomic_DNA"/>
</dbReference>
<feature type="domain" description="PepSY" evidence="1">
    <location>
        <begin position="170"/>
        <end position="226"/>
    </location>
</feature>
<sequence length="230" mass="25217">MRVMKRPWFIPMLLTLIILAVGGLFIGSLLTKEKVLADVEIRSLLEGMYNGSVADLTMENGVYGAEIVRNDAVYVVEIDAVTGSVLSLVQTGGAGKASTQVLSEEEIRGMIAEKNTGEVEHISLDESDGEPVYEVKLSKNQQLTTVKMDAKTGLVLSEKIDETTIENAVITKKQAIKIAHKKLKGEVEYVTFKKTDDGGYYLIEIDGDHDEAVFQIHAISGKVLSIIWDD</sequence>
<name>A0A927MID7_9BACL</name>
<dbReference type="Proteomes" id="UP000658225">
    <property type="component" value="Unassembled WGS sequence"/>
</dbReference>
<dbReference type="AlphaFoldDB" id="A0A927MID7"/>
<protein>
    <submittedName>
        <fullName evidence="2">Membrane protein YkoI</fullName>
    </submittedName>
</protein>
<proteinExistence type="predicted"/>
<dbReference type="InterPro" id="IPR025711">
    <property type="entry name" value="PepSY"/>
</dbReference>
<organism evidence="2 3">
    <name type="scientific">Sporosarcina limicola</name>
    <dbReference type="NCBI Taxonomy" id="34101"/>
    <lineage>
        <taxon>Bacteria</taxon>
        <taxon>Bacillati</taxon>
        <taxon>Bacillota</taxon>
        <taxon>Bacilli</taxon>
        <taxon>Bacillales</taxon>
        <taxon>Caryophanaceae</taxon>
        <taxon>Sporosarcina</taxon>
    </lineage>
</organism>
<feature type="domain" description="PepSY" evidence="1">
    <location>
        <begin position="102"/>
        <end position="158"/>
    </location>
</feature>